<reference evidence="2" key="1">
    <citation type="submission" date="2020-10" db="EMBL/GenBank/DDBJ databases">
        <authorList>
            <person name="Kadnikov V."/>
            <person name="Beletsky A.V."/>
            <person name="Mardanov A.V."/>
            <person name="Karnachuk O.V."/>
            <person name="Ravin N.V."/>
        </authorList>
    </citation>
    <scope>NUCLEOTIDE SEQUENCE</scope>
    <source>
        <strain evidence="2">Bu02</strain>
    </source>
</reference>
<dbReference type="Gene3D" id="2.30.30.140">
    <property type="match status" value="1"/>
</dbReference>
<protein>
    <submittedName>
        <fullName evidence="2">HypC/HybG/HupF family hydrogenase formation chaperone</fullName>
    </submittedName>
</protein>
<dbReference type="PANTHER" id="PTHR35177">
    <property type="entry name" value="HYDROGENASE MATURATION FACTOR HYBG"/>
    <property type="match status" value="1"/>
</dbReference>
<organism evidence="2">
    <name type="scientific">Candidatus Fermentithermobacillus carboniphilus</name>
    <dbReference type="NCBI Taxonomy" id="3085328"/>
    <lineage>
        <taxon>Bacteria</taxon>
        <taxon>Bacillati</taxon>
        <taxon>Bacillota</taxon>
        <taxon>Candidatus Fermentithermobacillia</taxon>
        <taxon>Candidatus Fermentithermobacillales</taxon>
        <taxon>Candidatus Fermentithermobacillaceae</taxon>
        <taxon>Candidatus Fermentithermobacillus</taxon>
    </lineage>
</organism>
<sequence>MCVAIPLKVRGLEGDWAILEISGGTMKARSDLVSVKPGDYVLVHAGFIIEKLEPEEAKKTVEMFSQVFSVTGKDLPERKDEC</sequence>
<dbReference type="KEGG" id="fcz:IMF26_06270"/>
<dbReference type="PROSITE" id="PS01097">
    <property type="entry name" value="HUPF_HYPC"/>
    <property type="match status" value="1"/>
</dbReference>
<dbReference type="AlphaFoldDB" id="A0AAT9LCV9"/>
<dbReference type="GO" id="GO:1902670">
    <property type="term" value="F:carbon dioxide binding"/>
    <property type="evidence" value="ECO:0007669"/>
    <property type="project" value="TreeGrafter"/>
</dbReference>
<dbReference type="GO" id="GO:0051604">
    <property type="term" value="P:protein maturation"/>
    <property type="evidence" value="ECO:0007669"/>
    <property type="project" value="TreeGrafter"/>
</dbReference>
<dbReference type="GO" id="GO:0005506">
    <property type="term" value="F:iron ion binding"/>
    <property type="evidence" value="ECO:0007669"/>
    <property type="project" value="TreeGrafter"/>
</dbReference>
<dbReference type="SUPFAM" id="SSF159127">
    <property type="entry name" value="HupF/HypC-like"/>
    <property type="match status" value="1"/>
</dbReference>
<dbReference type="NCBIfam" id="TIGR00074">
    <property type="entry name" value="hypC_hupF"/>
    <property type="match status" value="1"/>
</dbReference>
<dbReference type="PANTHER" id="PTHR35177:SF2">
    <property type="entry name" value="HYDROGENASE MATURATION FACTOR HYBG"/>
    <property type="match status" value="1"/>
</dbReference>
<dbReference type="PRINTS" id="PR00445">
    <property type="entry name" value="HUPFHYPC"/>
</dbReference>
<evidence type="ECO:0000256" key="1">
    <source>
        <dbReference type="ARBA" id="ARBA00006018"/>
    </source>
</evidence>
<evidence type="ECO:0000313" key="2">
    <source>
        <dbReference type="EMBL" id="QUL97725.1"/>
    </source>
</evidence>
<comment type="similarity">
    <text evidence="1">Belongs to the HupF/HypC family.</text>
</comment>
<dbReference type="InterPro" id="IPR001109">
    <property type="entry name" value="Hydrogenase_HupF/HypC"/>
</dbReference>
<dbReference type="EMBL" id="CP062796">
    <property type="protein sequence ID" value="QUL97725.1"/>
    <property type="molecule type" value="Genomic_DNA"/>
</dbReference>
<gene>
    <name evidence="2" type="ORF">IMF26_06270</name>
</gene>
<dbReference type="Pfam" id="PF01455">
    <property type="entry name" value="HupF_HypC"/>
    <property type="match status" value="1"/>
</dbReference>
<reference evidence="2" key="2">
    <citation type="journal article" date="2023" name="Biology">
        <title>Prokaryotic Life Associated with Coal-Fire Gas Vents Revealed by Metagenomics.</title>
        <authorList>
            <person name="Kadnikov V.V."/>
            <person name="Mardanov A.V."/>
            <person name="Beletsky A.V."/>
            <person name="Karnachuk O.V."/>
            <person name="Ravin N.V."/>
        </authorList>
    </citation>
    <scope>NUCLEOTIDE SEQUENCE</scope>
    <source>
        <strain evidence="2">Bu02</strain>
    </source>
</reference>
<accession>A0AAT9LCV9</accession>
<proteinExistence type="inferred from homology"/>
<dbReference type="InterPro" id="IPR019812">
    <property type="entry name" value="Hydgase_assmbl_chp_CS"/>
</dbReference>
<name>A0AAT9LCV9_9FIRM</name>